<evidence type="ECO:0000313" key="2">
    <source>
        <dbReference type="Proteomes" id="UP000549457"/>
    </source>
</evidence>
<dbReference type="Proteomes" id="UP000549457">
    <property type="component" value="Unassembled WGS sequence"/>
</dbReference>
<evidence type="ECO:0000313" key="1">
    <source>
        <dbReference type="EMBL" id="MBB5223632.1"/>
    </source>
</evidence>
<dbReference type="PANTHER" id="PTHR30528:SF0">
    <property type="entry name" value="CYTOPLASMIC PROTEIN"/>
    <property type="match status" value="1"/>
</dbReference>
<reference evidence="1 2" key="1">
    <citation type="submission" date="2020-08" db="EMBL/GenBank/DDBJ databases">
        <title>Genomic Encyclopedia of Type Strains, Phase IV (KMG-IV): sequencing the most valuable type-strain genomes for metagenomic binning, comparative biology and taxonomic classification.</title>
        <authorList>
            <person name="Goeker M."/>
        </authorList>
    </citation>
    <scope>NUCLEOTIDE SEQUENCE [LARGE SCALE GENOMIC DNA]</scope>
    <source>
        <strain evidence="1 2">DSM 101730</strain>
    </source>
</reference>
<dbReference type="InterPro" id="IPR009351">
    <property type="entry name" value="AlkZ-like"/>
</dbReference>
<dbReference type="EMBL" id="JACHFM010000004">
    <property type="protein sequence ID" value="MBB5223632.1"/>
    <property type="molecule type" value="Genomic_DNA"/>
</dbReference>
<keyword evidence="2" id="KW-1185">Reference proteome</keyword>
<proteinExistence type="predicted"/>
<dbReference type="PANTHER" id="PTHR30528">
    <property type="entry name" value="CYTOPLASMIC PROTEIN"/>
    <property type="match status" value="1"/>
</dbReference>
<organism evidence="1 2">
    <name type="scientific">Amaricoccus macauensis</name>
    <dbReference type="NCBI Taxonomy" id="57001"/>
    <lineage>
        <taxon>Bacteria</taxon>
        <taxon>Pseudomonadati</taxon>
        <taxon>Pseudomonadota</taxon>
        <taxon>Alphaproteobacteria</taxon>
        <taxon>Rhodobacterales</taxon>
        <taxon>Paracoccaceae</taxon>
        <taxon>Amaricoccus</taxon>
    </lineage>
</organism>
<evidence type="ECO:0008006" key="3">
    <source>
        <dbReference type="Google" id="ProtNLM"/>
    </source>
</evidence>
<name>A0A840SX04_9RHOB</name>
<protein>
    <recommendedName>
        <fullName evidence="3">Cytoplasmic protein</fullName>
    </recommendedName>
</protein>
<dbReference type="Pfam" id="PF06224">
    <property type="entry name" value="AlkZ-like"/>
    <property type="match status" value="1"/>
</dbReference>
<sequence length="377" mass="42747">MPKPRTISLPDARRLWLRAQRLDTAEPFGVGAGATRAAIEHLGYVQIDTINVIERAHHHILWSRIPAYARGDLVQAQSVEKSVFEYWAHALAYIPARDYRHHMAAMRAHRETPSAWFRDIDAGELRTMLGRIRREGALSIRDIDGDVLVDKTHPWASRKPSKRVLQHGFFGGQLTVSARAGMVKTYELTDRHFGWPPRPRIATEGQTLDYLLDRAIRAQGVISIDSACYMDAPRKKAMAALIEARVRRRLLVPVTIEGLKPHWVTPEALSEALPETDAVHLLSPFDPLVIQRTRLEQFFGHAHRFEAYVPAAKRRYGYFGLPVLVGDRVAAIIDTKADRANRTLLIQQWSWIDAPRDGDQARIEAALGRFEAFQFGP</sequence>
<gene>
    <name evidence="1" type="ORF">HNP73_003586</name>
</gene>
<dbReference type="AlphaFoldDB" id="A0A840SX04"/>
<comment type="caution">
    <text evidence="1">The sequence shown here is derived from an EMBL/GenBank/DDBJ whole genome shotgun (WGS) entry which is preliminary data.</text>
</comment>
<dbReference type="RefSeq" id="WP_184152920.1">
    <property type="nucleotide sequence ID" value="NZ_JACHFM010000004.1"/>
</dbReference>
<accession>A0A840SX04</accession>